<evidence type="ECO:0000256" key="5">
    <source>
        <dbReference type="ARBA" id="ARBA00023235"/>
    </source>
</evidence>
<dbReference type="NCBIfam" id="TIGR00419">
    <property type="entry name" value="tim"/>
    <property type="match status" value="1"/>
</dbReference>
<evidence type="ECO:0000256" key="1">
    <source>
        <dbReference type="ARBA" id="ARBA00007422"/>
    </source>
</evidence>
<organism evidence="8 9">
    <name type="scientific">Sporosarcina quadrami</name>
    <dbReference type="NCBI Taxonomy" id="2762234"/>
    <lineage>
        <taxon>Bacteria</taxon>
        <taxon>Bacillati</taxon>
        <taxon>Bacillota</taxon>
        <taxon>Bacilli</taxon>
        <taxon>Bacillales</taxon>
        <taxon>Caryophanaceae</taxon>
        <taxon>Sporosarcina</taxon>
    </lineage>
</organism>
<comment type="catalytic activity">
    <reaction evidence="6 7">
        <text>D-glyceraldehyde 3-phosphate = dihydroxyacetone phosphate</text>
        <dbReference type="Rhea" id="RHEA:18585"/>
        <dbReference type="ChEBI" id="CHEBI:57642"/>
        <dbReference type="ChEBI" id="CHEBI:59776"/>
        <dbReference type="EC" id="5.3.1.1"/>
    </reaction>
</comment>
<keyword evidence="4 6" id="KW-0324">Glycolysis</keyword>
<dbReference type="InterPro" id="IPR035990">
    <property type="entry name" value="TIM_sf"/>
</dbReference>
<dbReference type="InterPro" id="IPR020861">
    <property type="entry name" value="Triosephosphate_isomerase_AS"/>
</dbReference>
<sequence>MRKRIIAGNWKMYKTMDEAKSFVTEVKGRLPESDQVQAVICPPSLYLSELTSLSEDSMLGIGAQTMHDTDEGAFTGEVSPKMLAELHIPFVILGHSERRQYFNETDETVNKKVLAAFSHELTPIVCVGESLKQREEGKTVETVAMQVKKAFEGVQAEQAKRAIIAYEPVWAIGTGKTATANDANDVCKEIRSEIGQLYDEETASAIRIQYGGSVKPSNLAELLSMDDIDGALVGGASLDADSFVEMIEVASHA</sequence>
<feature type="binding site" evidence="6">
    <location>
        <begin position="234"/>
        <end position="235"/>
    </location>
    <ligand>
        <name>substrate</name>
    </ligand>
</feature>
<comment type="pathway">
    <text evidence="6 7">Carbohydrate degradation; glycolysis; D-glyceraldehyde 3-phosphate from glycerone phosphate: step 1/1.</text>
</comment>
<dbReference type="HAMAP" id="MF_00147_B">
    <property type="entry name" value="TIM_B"/>
    <property type="match status" value="1"/>
</dbReference>
<evidence type="ECO:0000256" key="3">
    <source>
        <dbReference type="ARBA" id="ARBA00022490"/>
    </source>
</evidence>
<dbReference type="PANTHER" id="PTHR21139:SF42">
    <property type="entry name" value="TRIOSEPHOSPHATE ISOMERASE"/>
    <property type="match status" value="1"/>
</dbReference>
<dbReference type="Pfam" id="PF00121">
    <property type="entry name" value="TIM"/>
    <property type="match status" value="1"/>
</dbReference>
<protein>
    <recommendedName>
        <fullName evidence="6 7">Triosephosphate isomerase</fullName>
        <shortName evidence="6">TIM</shortName>
        <shortName evidence="6">TPI</shortName>
        <ecNumber evidence="6 7">5.3.1.1</ecNumber>
    </recommendedName>
    <alternativeName>
        <fullName evidence="6">Triose-phosphate isomerase</fullName>
    </alternativeName>
</protein>
<dbReference type="SUPFAM" id="SSF51351">
    <property type="entry name" value="Triosephosphate isomerase (TIM)"/>
    <property type="match status" value="1"/>
</dbReference>
<feature type="binding site" evidence="6">
    <location>
        <position position="213"/>
    </location>
    <ligand>
        <name>substrate</name>
    </ligand>
</feature>
<accession>A0ABR8UCE7</accession>
<dbReference type="GO" id="GO:0004807">
    <property type="term" value="F:triose-phosphate isomerase activity"/>
    <property type="evidence" value="ECO:0007669"/>
    <property type="project" value="UniProtKB-EC"/>
</dbReference>
<reference evidence="8 9" key="1">
    <citation type="submission" date="2020-08" db="EMBL/GenBank/DDBJ databases">
        <title>A Genomic Blueprint of the Chicken Gut Microbiome.</title>
        <authorList>
            <person name="Gilroy R."/>
            <person name="Ravi A."/>
            <person name="Getino M."/>
            <person name="Pursley I."/>
            <person name="Horton D.L."/>
            <person name="Alikhan N.-F."/>
            <person name="Baker D."/>
            <person name="Gharbi K."/>
            <person name="Hall N."/>
            <person name="Watson M."/>
            <person name="Adriaenssens E.M."/>
            <person name="Foster-Nyarko E."/>
            <person name="Jarju S."/>
            <person name="Secka A."/>
            <person name="Antonio M."/>
            <person name="Oren A."/>
            <person name="Chaudhuri R."/>
            <person name="La Ragione R.M."/>
            <person name="Hildebrand F."/>
            <person name="Pallen M.J."/>
        </authorList>
    </citation>
    <scope>NUCLEOTIDE SEQUENCE [LARGE SCALE GENOMIC DNA]</scope>
    <source>
        <strain evidence="8 9">Sa2YVA2</strain>
    </source>
</reference>
<dbReference type="InterPro" id="IPR000652">
    <property type="entry name" value="Triosephosphate_isomerase"/>
</dbReference>
<keyword evidence="5 6" id="KW-0413">Isomerase</keyword>
<dbReference type="Proteomes" id="UP000626786">
    <property type="component" value="Unassembled WGS sequence"/>
</dbReference>
<feature type="active site" description="Electrophile" evidence="6">
    <location>
        <position position="95"/>
    </location>
</feature>
<evidence type="ECO:0000256" key="4">
    <source>
        <dbReference type="ARBA" id="ARBA00023152"/>
    </source>
</evidence>
<dbReference type="InterPro" id="IPR022896">
    <property type="entry name" value="TrioseP_Isoase_bac/euk"/>
</dbReference>
<comment type="caution">
    <text evidence="8">The sequence shown here is derived from an EMBL/GenBank/DDBJ whole genome shotgun (WGS) entry which is preliminary data.</text>
</comment>
<dbReference type="EC" id="5.3.1.1" evidence="6 7"/>
<name>A0ABR8UCE7_9BACL</name>
<comment type="function">
    <text evidence="6">Involved in the gluconeogenesis. Catalyzes stereospecifically the conversion of dihydroxyacetone phosphate (DHAP) to D-glyceraldehyde-3-phosphate (G3P).</text>
</comment>
<comment type="pathway">
    <text evidence="6 7">Carbohydrate biosynthesis; gluconeogenesis.</text>
</comment>
<evidence type="ECO:0000313" key="8">
    <source>
        <dbReference type="EMBL" id="MBD7985712.1"/>
    </source>
</evidence>
<evidence type="ECO:0000256" key="2">
    <source>
        <dbReference type="ARBA" id="ARBA00022432"/>
    </source>
</evidence>
<dbReference type="CDD" id="cd00311">
    <property type="entry name" value="TIM"/>
    <property type="match status" value="1"/>
</dbReference>
<dbReference type="Gene3D" id="3.20.20.70">
    <property type="entry name" value="Aldolase class I"/>
    <property type="match status" value="1"/>
</dbReference>
<evidence type="ECO:0000313" key="9">
    <source>
        <dbReference type="Proteomes" id="UP000626786"/>
    </source>
</evidence>
<gene>
    <name evidence="6" type="primary">tpiA</name>
    <name evidence="8" type="ORF">H9649_14050</name>
</gene>
<evidence type="ECO:0000256" key="7">
    <source>
        <dbReference type="RuleBase" id="RU363013"/>
    </source>
</evidence>
<dbReference type="InterPro" id="IPR013785">
    <property type="entry name" value="Aldolase_TIM"/>
</dbReference>
<dbReference type="EMBL" id="JACSQN010000014">
    <property type="protein sequence ID" value="MBD7985712.1"/>
    <property type="molecule type" value="Genomic_DNA"/>
</dbReference>
<evidence type="ECO:0000256" key="6">
    <source>
        <dbReference type="HAMAP-Rule" id="MF_00147"/>
    </source>
</evidence>
<keyword evidence="3 6" id="KW-0963">Cytoplasm</keyword>
<feature type="active site" description="Proton acceptor" evidence="6">
    <location>
        <position position="167"/>
    </location>
</feature>
<dbReference type="PROSITE" id="PS00171">
    <property type="entry name" value="TIM_1"/>
    <property type="match status" value="1"/>
</dbReference>
<dbReference type="RefSeq" id="WP_191695541.1">
    <property type="nucleotide sequence ID" value="NZ_JACSQN010000014.1"/>
</dbReference>
<dbReference type="PANTHER" id="PTHR21139">
    <property type="entry name" value="TRIOSEPHOSPHATE ISOMERASE"/>
    <property type="match status" value="1"/>
</dbReference>
<comment type="subunit">
    <text evidence="6 7">Homodimer.</text>
</comment>
<keyword evidence="9" id="KW-1185">Reference proteome</keyword>
<proteinExistence type="inferred from homology"/>
<feature type="binding site" evidence="6">
    <location>
        <begin position="9"/>
        <end position="11"/>
    </location>
    <ligand>
        <name>substrate</name>
    </ligand>
</feature>
<comment type="similarity">
    <text evidence="1 6 7">Belongs to the triosephosphate isomerase family.</text>
</comment>
<keyword evidence="2 6" id="KW-0312">Gluconeogenesis</keyword>
<comment type="subcellular location">
    <subcellularLocation>
        <location evidence="6 7">Cytoplasm</location>
    </subcellularLocation>
</comment>
<dbReference type="PROSITE" id="PS51440">
    <property type="entry name" value="TIM_2"/>
    <property type="match status" value="1"/>
</dbReference>
<feature type="binding site" evidence="6">
    <location>
        <position position="173"/>
    </location>
    <ligand>
        <name>substrate</name>
    </ligand>
</feature>